<evidence type="ECO:0000313" key="1">
    <source>
        <dbReference type="EMBL" id="GAB69834.1"/>
    </source>
</evidence>
<dbReference type="PhylomeDB" id="K6V0H7"/>
<dbReference type="KEGG" id="pcy:PCYB_005830"/>
<keyword evidence="2" id="KW-1185">Reference proteome</keyword>
<organism evidence="1 2">
    <name type="scientific">Plasmodium cynomolgi (strain B)</name>
    <dbReference type="NCBI Taxonomy" id="1120755"/>
    <lineage>
        <taxon>Eukaryota</taxon>
        <taxon>Sar</taxon>
        <taxon>Alveolata</taxon>
        <taxon>Apicomplexa</taxon>
        <taxon>Aconoidasida</taxon>
        <taxon>Haemosporida</taxon>
        <taxon>Plasmodiidae</taxon>
        <taxon>Plasmodium</taxon>
        <taxon>Plasmodium (Plasmodium)</taxon>
    </lineage>
</organism>
<dbReference type="GeneID" id="14696376"/>
<feature type="non-terminal residue" evidence="1">
    <location>
        <position position="247"/>
    </location>
</feature>
<dbReference type="Pfam" id="PF05795">
    <property type="entry name" value="Plasmodium_Vir"/>
    <property type="match status" value="1"/>
</dbReference>
<dbReference type="RefSeq" id="XP_004228052.1">
    <property type="nucleotide sequence ID" value="XM_004228004.1"/>
</dbReference>
<accession>K6V0H7</accession>
<dbReference type="InterPro" id="IPR008780">
    <property type="entry name" value="Plasmodium_Vir"/>
</dbReference>
<evidence type="ECO:0000313" key="2">
    <source>
        <dbReference type="Proteomes" id="UP000006319"/>
    </source>
</evidence>
<name>K6V0H7_PLACD</name>
<proteinExistence type="predicted"/>
<evidence type="ECO:0008006" key="3">
    <source>
        <dbReference type="Google" id="ProtNLM"/>
    </source>
</evidence>
<sequence length="247" mass="27865">MDMQSNDLQNYHTICSNITLKKLDKVPNKKANGAVILMTLICKRILRYIHNHSLLHIPNSEYDGCILLNYWVYSILDRTFGSKNPNNVLPVFAILAQIWNYIVDKYRGNPQYIICEPDQNTIARRDWKQRKELYDNYGKCISDEYACPDVLKKYEEKKIVSEIKQLPCYSTIKGTSGSTSGDDLSHETAGRIEMLPASAVDLEDIASYIADVSDTQLDSGNSGIGTKVTHSIFGAAPVLLTGTMLYR</sequence>
<gene>
    <name evidence="1" type="ORF">PCYB_005830</name>
</gene>
<dbReference type="VEuPathDB" id="PlasmoDB:PCYB_005830"/>
<dbReference type="EMBL" id="DF157924">
    <property type="protein sequence ID" value="GAB69834.1"/>
    <property type="molecule type" value="Genomic_DNA"/>
</dbReference>
<reference evidence="1 2" key="1">
    <citation type="journal article" date="2012" name="Nat. Genet.">
        <title>Plasmodium cynomolgi genome sequences provide insight into Plasmodium vivax and the monkey malaria clade.</title>
        <authorList>
            <person name="Tachibana S."/>
            <person name="Sullivan S.A."/>
            <person name="Kawai S."/>
            <person name="Nakamura S."/>
            <person name="Kim H.R."/>
            <person name="Goto N."/>
            <person name="Arisue N."/>
            <person name="Palacpac N.M.Q."/>
            <person name="Honma H."/>
            <person name="Yagi M."/>
            <person name="Tougan T."/>
            <person name="Katakai Y."/>
            <person name="Kaneko O."/>
            <person name="Mita T."/>
            <person name="Kita K."/>
            <person name="Yasutomi Y."/>
            <person name="Sutton P.L."/>
            <person name="Shakhbatyan R."/>
            <person name="Horii T."/>
            <person name="Yasunaga T."/>
            <person name="Barnwell J.W."/>
            <person name="Escalante A.A."/>
            <person name="Carlton J.M."/>
            <person name="Tanabe K."/>
        </authorList>
    </citation>
    <scope>NUCLEOTIDE SEQUENCE [LARGE SCALE GENOMIC DNA]</scope>
    <source>
        <strain evidence="1 2">B</strain>
    </source>
</reference>
<dbReference type="AlphaFoldDB" id="K6V0H7"/>
<dbReference type="Proteomes" id="UP000006319">
    <property type="component" value="Unassembled WGS sequence"/>
</dbReference>
<protein>
    <recommendedName>
        <fullName evidence="3">CYIR protein</fullName>
    </recommendedName>
</protein>